<reference evidence="8 9" key="1">
    <citation type="submission" date="2018-10" db="EMBL/GenBank/DDBJ databases">
        <title>Butyricimonas faecalis sp. nov., isolated from human faeces and emended description of the genus Butyricimonas.</title>
        <authorList>
            <person name="Le Roy T."/>
            <person name="Van der Smissen P."/>
            <person name="Paquot A."/>
            <person name="Delzenne N."/>
            <person name="Muccioli G."/>
            <person name="Collet J.-F."/>
            <person name="Cani P.D."/>
        </authorList>
    </citation>
    <scope>NUCLEOTIDE SEQUENCE [LARGE SCALE GENOMIC DNA]</scope>
    <source>
        <strain evidence="8 9">H184</strain>
    </source>
</reference>
<proteinExistence type="inferred from homology"/>
<dbReference type="GO" id="GO:0003677">
    <property type="term" value="F:DNA binding"/>
    <property type="evidence" value="ECO:0007669"/>
    <property type="project" value="InterPro"/>
</dbReference>
<evidence type="ECO:0000313" key="8">
    <source>
        <dbReference type="EMBL" id="AZS30831.1"/>
    </source>
</evidence>
<dbReference type="InterPro" id="IPR036388">
    <property type="entry name" value="WH-like_DNA-bd_sf"/>
</dbReference>
<evidence type="ECO:0000256" key="4">
    <source>
        <dbReference type="ARBA" id="ARBA00023163"/>
    </source>
</evidence>
<keyword evidence="4" id="KW-0804">Transcription</keyword>
<dbReference type="Pfam" id="PF08281">
    <property type="entry name" value="Sigma70_r4_2"/>
    <property type="match status" value="1"/>
</dbReference>
<dbReference type="PANTHER" id="PTHR43133:SF46">
    <property type="entry name" value="RNA POLYMERASE SIGMA-70 FACTOR ECF SUBFAMILY"/>
    <property type="match status" value="1"/>
</dbReference>
<evidence type="ECO:0000256" key="2">
    <source>
        <dbReference type="ARBA" id="ARBA00023015"/>
    </source>
</evidence>
<dbReference type="InterPro" id="IPR007627">
    <property type="entry name" value="RNA_pol_sigma70_r2"/>
</dbReference>
<dbReference type="OrthoDB" id="1493347at2"/>
<dbReference type="NCBIfam" id="TIGR02937">
    <property type="entry name" value="sigma70-ECF"/>
    <property type="match status" value="1"/>
</dbReference>
<feature type="coiled-coil region" evidence="5">
    <location>
        <begin position="77"/>
        <end position="122"/>
    </location>
</feature>
<dbReference type="InterPro" id="IPR013249">
    <property type="entry name" value="RNA_pol_sigma70_r4_t2"/>
</dbReference>
<dbReference type="SUPFAM" id="SSF88946">
    <property type="entry name" value="Sigma2 domain of RNA polymerase sigma factors"/>
    <property type="match status" value="1"/>
</dbReference>
<dbReference type="InterPro" id="IPR013324">
    <property type="entry name" value="RNA_pol_sigma_r3/r4-like"/>
</dbReference>
<keyword evidence="5" id="KW-0175">Coiled coil</keyword>
<evidence type="ECO:0000313" key="9">
    <source>
        <dbReference type="Proteomes" id="UP000270673"/>
    </source>
</evidence>
<dbReference type="RefSeq" id="WP_106481391.1">
    <property type="nucleotide sequence ID" value="NZ_CP032819.1"/>
</dbReference>
<name>A0A3S9VWC4_9BACT</name>
<organism evidence="8 9">
    <name type="scientific">Butyricimonas faecalis</name>
    <dbReference type="NCBI Taxonomy" id="2093856"/>
    <lineage>
        <taxon>Bacteria</taxon>
        <taxon>Pseudomonadati</taxon>
        <taxon>Bacteroidota</taxon>
        <taxon>Bacteroidia</taxon>
        <taxon>Bacteroidales</taxon>
        <taxon>Odoribacteraceae</taxon>
        <taxon>Butyricimonas</taxon>
    </lineage>
</organism>
<evidence type="ECO:0000259" key="7">
    <source>
        <dbReference type="Pfam" id="PF08281"/>
    </source>
</evidence>
<dbReference type="GO" id="GO:0006352">
    <property type="term" value="P:DNA-templated transcription initiation"/>
    <property type="evidence" value="ECO:0007669"/>
    <property type="project" value="InterPro"/>
</dbReference>
<feature type="domain" description="RNA polymerase sigma-70 region 2" evidence="6">
    <location>
        <begin position="17"/>
        <end position="82"/>
    </location>
</feature>
<keyword evidence="2" id="KW-0805">Transcription regulation</keyword>
<dbReference type="Proteomes" id="UP000270673">
    <property type="component" value="Chromosome"/>
</dbReference>
<dbReference type="GO" id="GO:0016987">
    <property type="term" value="F:sigma factor activity"/>
    <property type="evidence" value="ECO:0007669"/>
    <property type="project" value="UniProtKB-KW"/>
</dbReference>
<evidence type="ECO:0000259" key="6">
    <source>
        <dbReference type="Pfam" id="PF04542"/>
    </source>
</evidence>
<feature type="domain" description="RNA polymerase sigma factor 70 region 4 type 2" evidence="7">
    <location>
        <begin position="111"/>
        <end position="159"/>
    </location>
</feature>
<dbReference type="CDD" id="cd06171">
    <property type="entry name" value="Sigma70_r4"/>
    <property type="match status" value="1"/>
</dbReference>
<comment type="similarity">
    <text evidence="1">Belongs to the sigma-70 factor family. ECF subfamily.</text>
</comment>
<gene>
    <name evidence="8" type="ORF">D8S85_15615</name>
</gene>
<dbReference type="InterPro" id="IPR039425">
    <property type="entry name" value="RNA_pol_sigma-70-like"/>
</dbReference>
<dbReference type="InterPro" id="IPR014284">
    <property type="entry name" value="RNA_pol_sigma-70_dom"/>
</dbReference>
<evidence type="ECO:0000256" key="3">
    <source>
        <dbReference type="ARBA" id="ARBA00023082"/>
    </source>
</evidence>
<dbReference type="AlphaFoldDB" id="A0A3S9VWC4"/>
<evidence type="ECO:0000256" key="1">
    <source>
        <dbReference type="ARBA" id="ARBA00010641"/>
    </source>
</evidence>
<dbReference type="Gene3D" id="1.10.10.10">
    <property type="entry name" value="Winged helix-like DNA-binding domain superfamily/Winged helix DNA-binding domain"/>
    <property type="match status" value="1"/>
</dbReference>
<evidence type="ECO:0000256" key="5">
    <source>
        <dbReference type="SAM" id="Coils"/>
    </source>
</evidence>
<sequence>MNPSKVVLSEKDFEELFDLHFENLMGFVCSYVRDEEVAKDIVHDVFLTLWKNRNKLYSLYSLKTYLFNFAKNCALNYIKHQKVIENNERNIIELNENVTEELEYYEQCLSRLESKLSKLSEKQRLMLIAHFVDGETYKQIAEKFGISVNTAKTHVVRAINYLREELRDEMLFLFWLLAK</sequence>
<dbReference type="InterPro" id="IPR013325">
    <property type="entry name" value="RNA_pol_sigma_r2"/>
</dbReference>
<keyword evidence="3" id="KW-0731">Sigma factor</keyword>
<dbReference type="Pfam" id="PF04542">
    <property type="entry name" value="Sigma70_r2"/>
    <property type="match status" value="1"/>
</dbReference>
<keyword evidence="9" id="KW-1185">Reference proteome</keyword>
<dbReference type="KEGG" id="buy:D8S85_15615"/>
<dbReference type="SUPFAM" id="SSF88659">
    <property type="entry name" value="Sigma3 and sigma4 domains of RNA polymerase sigma factors"/>
    <property type="match status" value="1"/>
</dbReference>
<dbReference type="EMBL" id="CP032819">
    <property type="protein sequence ID" value="AZS30831.1"/>
    <property type="molecule type" value="Genomic_DNA"/>
</dbReference>
<protein>
    <submittedName>
        <fullName evidence="8">Sigma-70 family RNA polymerase sigma factor</fullName>
    </submittedName>
</protein>
<dbReference type="Gene3D" id="1.10.1740.10">
    <property type="match status" value="1"/>
</dbReference>
<dbReference type="PANTHER" id="PTHR43133">
    <property type="entry name" value="RNA POLYMERASE ECF-TYPE SIGMA FACTO"/>
    <property type="match status" value="1"/>
</dbReference>
<accession>A0A3S9VWC4</accession>